<protein>
    <submittedName>
        <fullName evidence="2">Uncharacterized protein</fullName>
    </submittedName>
</protein>
<evidence type="ECO:0000313" key="1">
    <source>
        <dbReference type="EMBL" id="HEH30620.1"/>
    </source>
</evidence>
<name>A0A7J3Z7T5_9CREN</name>
<proteinExistence type="predicted"/>
<accession>A0A7J3Z7T5</accession>
<dbReference type="EMBL" id="DSLL01000004">
    <property type="protein sequence ID" value="HEH30620.1"/>
    <property type="molecule type" value="Genomic_DNA"/>
</dbReference>
<comment type="caution">
    <text evidence="2">The sequence shown here is derived from an EMBL/GenBank/DDBJ whole genome shotgun (WGS) entry which is preliminary data.</text>
</comment>
<sequence length="73" mass="8633">MYALFNCISIEQFNDYTRVERSAREFLKSVVAIEKSLDSVVEKLRLLDIKLDLRTTLSSVRERVERALELRKK</sequence>
<reference evidence="2" key="1">
    <citation type="journal article" date="2020" name="mSystems">
        <title>Genome- and Community-Level Interaction Insights into Carbon Utilization and Element Cycling Functions of Hydrothermarchaeota in Hydrothermal Sediment.</title>
        <authorList>
            <person name="Zhou Z."/>
            <person name="Liu Y."/>
            <person name="Xu W."/>
            <person name="Pan J."/>
            <person name="Luo Z.H."/>
            <person name="Li M."/>
        </authorList>
    </citation>
    <scope>NUCLEOTIDE SEQUENCE [LARGE SCALE GENOMIC DNA]</scope>
    <source>
        <strain evidence="2">SpSt-1105</strain>
        <strain evidence="1">SpSt-27</strain>
    </source>
</reference>
<organism evidence="2">
    <name type="scientific">Ignisphaera aggregans</name>
    <dbReference type="NCBI Taxonomy" id="334771"/>
    <lineage>
        <taxon>Archaea</taxon>
        <taxon>Thermoproteota</taxon>
        <taxon>Thermoprotei</taxon>
        <taxon>Desulfurococcales</taxon>
        <taxon>Desulfurococcaceae</taxon>
        <taxon>Ignisphaera</taxon>
    </lineage>
</organism>
<dbReference type="EMBL" id="DRYQ01000072">
    <property type="protein sequence ID" value="HHQ50655.1"/>
    <property type="molecule type" value="Genomic_DNA"/>
</dbReference>
<gene>
    <name evidence="2" type="ORF">ENM66_04815</name>
    <name evidence="1" type="ORF">ENP99_00665</name>
</gene>
<dbReference type="AlphaFoldDB" id="A0A7J3Z7T5"/>
<evidence type="ECO:0000313" key="2">
    <source>
        <dbReference type="EMBL" id="HHQ50655.1"/>
    </source>
</evidence>